<dbReference type="Gene3D" id="3.40.50.150">
    <property type="entry name" value="Vaccinia Virus protein VP39"/>
    <property type="match status" value="1"/>
</dbReference>
<dbReference type="GO" id="GO:0015667">
    <property type="term" value="F:site-specific DNA-methyltransferase (cytosine-N4-specific) activity"/>
    <property type="evidence" value="ECO:0007669"/>
    <property type="project" value="UniProtKB-EC"/>
</dbReference>
<evidence type="ECO:0000313" key="12">
    <source>
        <dbReference type="Proteomes" id="UP000012081"/>
    </source>
</evidence>
<dbReference type="Proteomes" id="UP000012081">
    <property type="component" value="Unassembled WGS sequence"/>
</dbReference>
<dbReference type="EC" id="2.1.1.-" evidence="8"/>
<dbReference type="RefSeq" id="WP_003386490.1">
    <property type="nucleotide sequence ID" value="NZ_APBN01000001.1"/>
</dbReference>
<feature type="region of interest" description="Disordered" evidence="9">
    <location>
        <begin position="166"/>
        <end position="186"/>
    </location>
</feature>
<keyword evidence="4" id="KW-0949">S-adenosyl-L-methionine</keyword>
<dbReference type="EMBL" id="APBN01000001">
    <property type="protein sequence ID" value="EMT54687.1"/>
    <property type="molecule type" value="Genomic_DNA"/>
</dbReference>
<dbReference type="STRING" id="1300222.I532_03745"/>
<evidence type="ECO:0000256" key="3">
    <source>
        <dbReference type="ARBA" id="ARBA00022679"/>
    </source>
</evidence>
<evidence type="ECO:0000256" key="2">
    <source>
        <dbReference type="ARBA" id="ARBA00022603"/>
    </source>
</evidence>
<keyword evidence="3 11" id="KW-0808">Transferase</keyword>
<organism evidence="11 12">
    <name type="scientific">Brevibacillus borstelensis AK1</name>
    <dbReference type="NCBI Taxonomy" id="1300222"/>
    <lineage>
        <taxon>Bacteria</taxon>
        <taxon>Bacillati</taxon>
        <taxon>Bacillota</taxon>
        <taxon>Bacilli</taxon>
        <taxon>Bacillales</taxon>
        <taxon>Paenibacillaceae</taxon>
        <taxon>Brevibacillus</taxon>
    </lineage>
</organism>
<dbReference type="InterPro" id="IPR002941">
    <property type="entry name" value="DNA_methylase_N4/N6"/>
</dbReference>
<evidence type="ECO:0000256" key="4">
    <source>
        <dbReference type="ARBA" id="ARBA00022691"/>
    </source>
</evidence>
<evidence type="ECO:0000256" key="9">
    <source>
        <dbReference type="SAM" id="MobiDB-lite"/>
    </source>
</evidence>
<evidence type="ECO:0000256" key="1">
    <source>
        <dbReference type="ARBA" id="ARBA00010203"/>
    </source>
</evidence>
<evidence type="ECO:0000256" key="7">
    <source>
        <dbReference type="ARBA" id="ARBA00049120"/>
    </source>
</evidence>
<dbReference type="PRINTS" id="PR00508">
    <property type="entry name" value="S21N4MTFRASE"/>
</dbReference>
<keyword evidence="2 11" id="KW-0489">Methyltransferase</keyword>
<dbReference type="InterPro" id="IPR001091">
    <property type="entry name" value="RM_Methyltransferase"/>
</dbReference>
<feature type="domain" description="DNA methylase N-4/N-6" evidence="10">
    <location>
        <begin position="41"/>
        <end position="274"/>
    </location>
</feature>
<evidence type="ECO:0000256" key="5">
    <source>
        <dbReference type="ARBA" id="ARBA00022747"/>
    </source>
</evidence>
<reference evidence="11 12" key="1">
    <citation type="submission" date="2013-03" db="EMBL/GenBank/DDBJ databases">
        <title>Assembly of a new bacterial strain Brevibacillus borstelensis AK1.</title>
        <authorList>
            <person name="Rajan I."/>
            <person name="PoliReddy D."/>
            <person name="Sugumar T."/>
            <person name="Rathinam K."/>
            <person name="Alqarawi S."/>
            <person name="Khalil A.B."/>
            <person name="Sivakumar N."/>
        </authorList>
    </citation>
    <scope>NUCLEOTIDE SEQUENCE [LARGE SCALE GENOMIC DNA]</scope>
    <source>
        <strain evidence="11 12">AK1</strain>
    </source>
</reference>
<evidence type="ECO:0000256" key="6">
    <source>
        <dbReference type="ARBA" id="ARBA00023125"/>
    </source>
</evidence>
<sequence length="314" mass="36328">MIEASHLEETRVDDKLLEDSRIVFHHGDAFDFLNSLDSNQVQLVITSPPYNVGKEYETKTSIEKYLETQEKIIEQLIRVTSDTGSICWQVGNYIENGEVYPLDMYYYKIFKKHGLQLRNRIIWHFGHGLHATKRFSGRYETILWFTKTDQYVFNLDPVRIPSKYPGKRGYRGKNKGKPTGNPMGKNPSDIWELLQKEWETGLWDIPNVKANHVEKTIHPCQFPVELVERCVLALSNEGDWILDPFAGVASSLIASVKNGRKAIGIEKEKEYIEVGTERIKAFEKNELRVRPLGTEVHKPRGKVAQVPEEWKLKK</sequence>
<proteinExistence type="inferred from homology"/>
<name>M8DMJ2_9BACL</name>
<dbReference type="Pfam" id="PF01555">
    <property type="entry name" value="N6_N4_Mtase"/>
    <property type="match status" value="1"/>
</dbReference>
<accession>M8DMJ2</accession>
<dbReference type="InterPro" id="IPR029063">
    <property type="entry name" value="SAM-dependent_MTases_sf"/>
</dbReference>
<dbReference type="InterPro" id="IPR017985">
    <property type="entry name" value="MeTrfase_CN4_CS"/>
</dbReference>
<dbReference type="GO" id="GO:0032259">
    <property type="term" value="P:methylation"/>
    <property type="evidence" value="ECO:0007669"/>
    <property type="project" value="UniProtKB-KW"/>
</dbReference>
<dbReference type="GO" id="GO:0003677">
    <property type="term" value="F:DNA binding"/>
    <property type="evidence" value="ECO:0007669"/>
    <property type="project" value="UniProtKB-KW"/>
</dbReference>
<evidence type="ECO:0000256" key="8">
    <source>
        <dbReference type="RuleBase" id="RU362026"/>
    </source>
</evidence>
<comment type="similarity">
    <text evidence="1">Belongs to the N(4)/N(6)-methyltransferase family. N(4) subfamily.</text>
</comment>
<dbReference type="PATRIC" id="fig|1300222.3.peg.793"/>
<keyword evidence="5" id="KW-0680">Restriction system</keyword>
<evidence type="ECO:0000313" key="11">
    <source>
        <dbReference type="EMBL" id="EMT54687.1"/>
    </source>
</evidence>
<gene>
    <name evidence="11" type="ORF">I532_03745</name>
</gene>
<feature type="compositionally biased region" description="Basic residues" evidence="9">
    <location>
        <begin position="166"/>
        <end position="176"/>
    </location>
</feature>
<comment type="catalytic activity">
    <reaction evidence="7">
        <text>a 2'-deoxycytidine in DNA + S-adenosyl-L-methionine = an N(4)-methyl-2'-deoxycytidine in DNA + S-adenosyl-L-homocysteine + H(+)</text>
        <dbReference type="Rhea" id="RHEA:16857"/>
        <dbReference type="Rhea" id="RHEA-COMP:11369"/>
        <dbReference type="Rhea" id="RHEA-COMP:13674"/>
        <dbReference type="ChEBI" id="CHEBI:15378"/>
        <dbReference type="ChEBI" id="CHEBI:57856"/>
        <dbReference type="ChEBI" id="CHEBI:59789"/>
        <dbReference type="ChEBI" id="CHEBI:85452"/>
        <dbReference type="ChEBI" id="CHEBI:137933"/>
        <dbReference type="EC" id="2.1.1.113"/>
    </reaction>
</comment>
<comment type="caution">
    <text evidence="11">The sequence shown here is derived from an EMBL/GenBank/DDBJ whole genome shotgun (WGS) entry which is preliminary data.</text>
</comment>
<keyword evidence="6" id="KW-0238">DNA-binding</keyword>
<dbReference type="PROSITE" id="PS00093">
    <property type="entry name" value="N4_MTASE"/>
    <property type="match status" value="1"/>
</dbReference>
<dbReference type="GO" id="GO:0009307">
    <property type="term" value="P:DNA restriction-modification system"/>
    <property type="evidence" value="ECO:0007669"/>
    <property type="project" value="UniProtKB-KW"/>
</dbReference>
<dbReference type="OrthoDB" id="9800801at2"/>
<keyword evidence="12" id="KW-1185">Reference proteome</keyword>
<evidence type="ECO:0000259" key="10">
    <source>
        <dbReference type="Pfam" id="PF01555"/>
    </source>
</evidence>
<dbReference type="GO" id="GO:0008170">
    <property type="term" value="F:N-methyltransferase activity"/>
    <property type="evidence" value="ECO:0007669"/>
    <property type="project" value="InterPro"/>
</dbReference>
<dbReference type="AlphaFoldDB" id="M8DMJ2"/>
<protein>
    <recommendedName>
        <fullName evidence="8">Methyltransferase</fullName>
        <ecNumber evidence="8">2.1.1.-</ecNumber>
    </recommendedName>
</protein>
<dbReference type="SUPFAM" id="SSF53335">
    <property type="entry name" value="S-adenosyl-L-methionine-dependent methyltransferases"/>
    <property type="match status" value="1"/>
</dbReference>